<sequence>MRRTRIFEAEIEKGSSIHGDVSGKKKFISSEAYNHALAEQYKQGFRSGLSEGFEIFRRYAMKVDVNGKWLTVDYYKALAVGATHYE</sequence>
<evidence type="ECO:0000313" key="2">
    <source>
        <dbReference type="Proteomes" id="UP000290289"/>
    </source>
</evidence>
<dbReference type="EMBL" id="RDQH01000342">
    <property type="protein sequence ID" value="RXH70674.1"/>
    <property type="molecule type" value="Genomic_DNA"/>
</dbReference>
<dbReference type="Proteomes" id="UP000290289">
    <property type="component" value="Chromosome 16"/>
</dbReference>
<reference evidence="1 2" key="1">
    <citation type="submission" date="2018-10" db="EMBL/GenBank/DDBJ databases">
        <title>A high-quality apple genome assembly.</title>
        <authorList>
            <person name="Hu J."/>
        </authorList>
    </citation>
    <scope>NUCLEOTIDE SEQUENCE [LARGE SCALE GENOMIC DNA]</scope>
    <source>
        <strain evidence="2">cv. HFTH1</strain>
        <tissue evidence="1">Young leaf</tissue>
    </source>
</reference>
<dbReference type="AlphaFoldDB" id="A0A498HK24"/>
<protein>
    <submittedName>
        <fullName evidence="1">Uncharacterized protein</fullName>
    </submittedName>
</protein>
<name>A0A498HK24_MALDO</name>
<evidence type="ECO:0000313" key="1">
    <source>
        <dbReference type="EMBL" id="RXH70674.1"/>
    </source>
</evidence>
<proteinExistence type="predicted"/>
<comment type="caution">
    <text evidence="1">The sequence shown here is derived from an EMBL/GenBank/DDBJ whole genome shotgun (WGS) entry which is preliminary data.</text>
</comment>
<accession>A0A498HK24</accession>
<organism evidence="1 2">
    <name type="scientific">Malus domestica</name>
    <name type="common">Apple</name>
    <name type="synonym">Pyrus malus</name>
    <dbReference type="NCBI Taxonomy" id="3750"/>
    <lineage>
        <taxon>Eukaryota</taxon>
        <taxon>Viridiplantae</taxon>
        <taxon>Streptophyta</taxon>
        <taxon>Embryophyta</taxon>
        <taxon>Tracheophyta</taxon>
        <taxon>Spermatophyta</taxon>
        <taxon>Magnoliopsida</taxon>
        <taxon>eudicotyledons</taxon>
        <taxon>Gunneridae</taxon>
        <taxon>Pentapetalae</taxon>
        <taxon>rosids</taxon>
        <taxon>fabids</taxon>
        <taxon>Rosales</taxon>
        <taxon>Rosaceae</taxon>
        <taxon>Amygdaloideae</taxon>
        <taxon>Maleae</taxon>
        <taxon>Malus</taxon>
    </lineage>
</organism>
<gene>
    <name evidence="1" type="ORF">DVH24_013420</name>
</gene>
<keyword evidence="2" id="KW-1185">Reference proteome</keyword>